<feature type="domain" description="Response regulatory" evidence="9">
    <location>
        <begin position="10"/>
        <end position="124"/>
    </location>
</feature>
<evidence type="ECO:0000313" key="12">
    <source>
        <dbReference type="Proteomes" id="UP000325003"/>
    </source>
</evidence>
<dbReference type="PROSITE" id="PS50110">
    <property type="entry name" value="RESPONSE_REGULATORY"/>
    <property type="match status" value="1"/>
</dbReference>
<reference evidence="11 12" key="2">
    <citation type="submission" date="2019-09" db="EMBL/GenBank/DDBJ databases">
        <authorList>
            <person name="Jin C."/>
        </authorList>
    </citation>
    <scope>NUCLEOTIDE SEQUENCE [LARGE SCALE GENOMIC DNA]</scope>
    <source>
        <strain evidence="11 12">BN130099</strain>
    </source>
</reference>
<dbReference type="Pfam" id="PF00486">
    <property type="entry name" value="Trans_reg_C"/>
    <property type="match status" value="1"/>
</dbReference>
<dbReference type="CDD" id="cd00383">
    <property type="entry name" value="trans_reg_C"/>
    <property type="match status" value="1"/>
</dbReference>
<reference evidence="11 12" key="1">
    <citation type="submission" date="2019-09" db="EMBL/GenBank/DDBJ databases">
        <title>Nocardioides panacisoli sp. nov., isolated from the soil of a ginseng field.</title>
        <authorList>
            <person name="Cho C."/>
        </authorList>
    </citation>
    <scope>NUCLEOTIDE SEQUENCE [LARGE SCALE GENOMIC DNA]</scope>
    <source>
        <strain evidence="11 12">BN130099</strain>
    </source>
</reference>
<dbReference type="SUPFAM" id="SSF52172">
    <property type="entry name" value="CheY-like"/>
    <property type="match status" value="1"/>
</dbReference>
<evidence type="ECO:0000256" key="1">
    <source>
        <dbReference type="ARBA" id="ARBA00004496"/>
    </source>
</evidence>
<evidence type="ECO:0000256" key="7">
    <source>
        <dbReference type="PROSITE-ProRule" id="PRU00169"/>
    </source>
</evidence>
<comment type="caution">
    <text evidence="11">The sequence shown here is derived from an EMBL/GenBank/DDBJ whole genome shotgun (WGS) entry which is preliminary data.</text>
</comment>
<evidence type="ECO:0000256" key="4">
    <source>
        <dbReference type="ARBA" id="ARBA00023015"/>
    </source>
</evidence>
<dbReference type="AlphaFoldDB" id="A0A5B1LKX8"/>
<evidence type="ECO:0000259" key="9">
    <source>
        <dbReference type="PROSITE" id="PS50110"/>
    </source>
</evidence>
<dbReference type="InterPro" id="IPR011006">
    <property type="entry name" value="CheY-like_superfamily"/>
</dbReference>
<dbReference type="InterPro" id="IPR001867">
    <property type="entry name" value="OmpR/PhoB-type_DNA-bd"/>
</dbReference>
<dbReference type="Gene3D" id="3.40.50.2300">
    <property type="match status" value="1"/>
</dbReference>
<evidence type="ECO:0000256" key="5">
    <source>
        <dbReference type="ARBA" id="ARBA00023125"/>
    </source>
</evidence>
<evidence type="ECO:0000313" key="11">
    <source>
        <dbReference type="EMBL" id="KAA1420269.1"/>
    </source>
</evidence>
<dbReference type="SMART" id="SM00448">
    <property type="entry name" value="REC"/>
    <property type="match status" value="1"/>
</dbReference>
<dbReference type="PROSITE" id="PS51755">
    <property type="entry name" value="OMPR_PHOB"/>
    <property type="match status" value="1"/>
</dbReference>
<dbReference type="PANTHER" id="PTHR48111">
    <property type="entry name" value="REGULATOR OF RPOS"/>
    <property type="match status" value="1"/>
</dbReference>
<comment type="subcellular location">
    <subcellularLocation>
        <location evidence="1">Cytoplasm</location>
    </subcellularLocation>
</comment>
<dbReference type="InterPro" id="IPR001789">
    <property type="entry name" value="Sig_transdc_resp-reg_receiver"/>
</dbReference>
<evidence type="ECO:0000256" key="6">
    <source>
        <dbReference type="ARBA" id="ARBA00023163"/>
    </source>
</evidence>
<keyword evidence="2 7" id="KW-0597">Phosphoprotein</keyword>
<dbReference type="GO" id="GO:0000156">
    <property type="term" value="F:phosphorelay response regulator activity"/>
    <property type="evidence" value="ECO:0007669"/>
    <property type="project" value="TreeGrafter"/>
</dbReference>
<dbReference type="PANTHER" id="PTHR48111:SF22">
    <property type="entry name" value="REGULATOR OF RPOS"/>
    <property type="match status" value="1"/>
</dbReference>
<keyword evidence="6" id="KW-0804">Transcription</keyword>
<keyword evidence="12" id="KW-1185">Reference proteome</keyword>
<dbReference type="GO" id="GO:0006355">
    <property type="term" value="P:regulation of DNA-templated transcription"/>
    <property type="evidence" value="ECO:0007669"/>
    <property type="project" value="InterPro"/>
</dbReference>
<dbReference type="FunFam" id="1.10.10.10:FF:000005">
    <property type="entry name" value="Two-component system response regulator"/>
    <property type="match status" value="1"/>
</dbReference>
<dbReference type="InterPro" id="IPR036388">
    <property type="entry name" value="WH-like_DNA-bd_sf"/>
</dbReference>
<evidence type="ECO:0000256" key="8">
    <source>
        <dbReference type="PROSITE-ProRule" id="PRU01091"/>
    </source>
</evidence>
<dbReference type="RefSeq" id="WP_149727694.1">
    <property type="nucleotide sequence ID" value="NZ_VUJV01000002.1"/>
</dbReference>
<keyword evidence="3" id="KW-0902">Two-component regulatory system</keyword>
<dbReference type="GO" id="GO:0000976">
    <property type="term" value="F:transcription cis-regulatory region binding"/>
    <property type="evidence" value="ECO:0007669"/>
    <property type="project" value="TreeGrafter"/>
</dbReference>
<evidence type="ECO:0000259" key="10">
    <source>
        <dbReference type="PROSITE" id="PS51755"/>
    </source>
</evidence>
<accession>A0A5B1LKX8</accession>
<dbReference type="GO" id="GO:0032993">
    <property type="term" value="C:protein-DNA complex"/>
    <property type="evidence" value="ECO:0007669"/>
    <property type="project" value="TreeGrafter"/>
</dbReference>
<dbReference type="SMART" id="SM00862">
    <property type="entry name" value="Trans_reg_C"/>
    <property type="match status" value="1"/>
</dbReference>
<protein>
    <submittedName>
        <fullName evidence="11">Response regulator transcription factor</fullName>
    </submittedName>
</protein>
<feature type="DNA-binding region" description="OmpR/PhoB-type" evidence="8">
    <location>
        <begin position="136"/>
        <end position="234"/>
    </location>
</feature>
<dbReference type="EMBL" id="VUJV01000002">
    <property type="protein sequence ID" value="KAA1420269.1"/>
    <property type="molecule type" value="Genomic_DNA"/>
</dbReference>
<keyword evidence="4" id="KW-0805">Transcription regulation</keyword>
<keyword evidence="5 8" id="KW-0238">DNA-binding</keyword>
<dbReference type="Proteomes" id="UP000325003">
    <property type="component" value="Unassembled WGS sequence"/>
</dbReference>
<sequence length="235" mass="26337">MSQRPPHPPRVLVVDDDRSVRESLRRSLEFNGYDVHLAGDGAEALAGIGSVVPDVVVMDVMMPRLDGLEATRALRAAGNDVPILVLTARDAVGDRVEGLDAGADDYLTKPFALQELLARLRALLRRVAPAAEGDEEEVLSFSDLTMNITTREVTRADRSIELTRTEFTLLEMFLRRPRRVLERSFILEEVWGYDFPTTANSLEVYVGYLRRKTELAEESRLIHTVRGVGYVLKES</sequence>
<gene>
    <name evidence="11" type="ORF">F0U44_07585</name>
</gene>
<dbReference type="Pfam" id="PF00072">
    <property type="entry name" value="Response_reg"/>
    <property type="match status" value="1"/>
</dbReference>
<dbReference type="Gene3D" id="6.10.250.690">
    <property type="match status" value="1"/>
</dbReference>
<feature type="domain" description="OmpR/PhoB-type" evidence="10">
    <location>
        <begin position="136"/>
        <end position="234"/>
    </location>
</feature>
<evidence type="ECO:0000256" key="2">
    <source>
        <dbReference type="ARBA" id="ARBA00022553"/>
    </source>
</evidence>
<name>A0A5B1LKX8_9ACTN</name>
<feature type="modified residue" description="4-aspartylphosphate" evidence="7">
    <location>
        <position position="59"/>
    </location>
</feature>
<dbReference type="GO" id="GO:0005829">
    <property type="term" value="C:cytosol"/>
    <property type="evidence" value="ECO:0007669"/>
    <property type="project" value="TreeGrafter"/>
</dbReference>
<dbReference type="InterPro" id="IPR039420">
    <property type="entry name" value="WalR-like"/>
</dbReference>
<proteinExistence type="predicted"/>
<dbReference type="FunFam" id="3.40.50.2300:FF:000001">
    <property type="entry name" value="DNA-binding response regulator PhoB"/>
    <property type="match status" value="1"/>
</dbReference>
<dbReference type="Gene3D" id="1.10.10.10">
    <property type="entry name" value="Winged helix-like DNA-binding domain superfamily/Winged helix DNA-binding domain"/>
    <property type="match status" value="1"/>
</dbReference>
<evidence type="ECO:0000256" key="3">
    <source>
        <dbReference type="ARBA" id="ARBA00023012"/>
    </source>
</evidence>
<organism evidence="11 12">
    <name type="scientific">Nocardioides humilatus</name>
    <dbReference type="NCBI Taxonomy" id="2607660"/>
    <lineage>
        <taxon>Bacteria</taxon>
        <taxon>Bacillati</taxon>
        <taxon>Actinomycetota</taxon>
        <taxon>Actinomycetes</taxon>
        <taxon>Propionibacteriales</taxon>
        <taxon>Nocardioidaceae</taxon>
        <taxon>Nocardioides</taxon>
    </lineage>
</organism>